<proteinExistence type="predicted"/>
<dbReference type="Gene3D" id="3.30.450.20">
    <property type="entry name" value="PAS domain"/>
    <property type="match status" value="2"/>
</dbReference>
<dbReference type="PROSITE" id="PS50887">
    <property type="entry name" value="GGDEF"/>
    <property type="match status" value="1"/>
</dbReference>
<sequence length="426" mass="48723">MFFQGNHDDMTDSIEAIGAGFAVYELVPEDGSFELVSCNDLYEDILGKKKDTAIGKSLHAIFPRYISQPLVETFHRCKAKQVALESEVIIEYKGRERHWRSIISPILDSNQGKLRIIQTCVEITEKKILERKLTKSMKRFEAVVQSAYDGIITVDGNQNIKLFNQAAEQIFGFTQDELLGEPLTRLMPQRYRKNHGAYVEGFKESVVDSRSMQTRAPVHGLRKDGSEFPIEVTISKINIDNSTELTAVIRDISEKNRLMEELLLASQEDFLTGLYNRRKLTELINLEIKRYKRFGRPFSFILADIDYFKAINDQYGHDCGDEVIKAFAQLMRSSLRDTDAIGRWGGEEFLILLPEAELDHACQVAEKLRQNSEQLSTRYEDEEIKFTISAGVAEYSDANVDRAAIVKKVDQLMYHAKKEGRNRIVS</sequence>
<name>A0A4R3IA27_9GAMM</name>
<feature type="domain" description="PAS" evidence="4">
    <location>
        <begin position="136"/>
        <end position="189"/>
    </location>
</feature>
<evidence type="ECO:0000259" key="4">
    <source>
        <dbReference type="PROSITE" id="PS50112"/>
    </source>
</evidence>
<dbReference type="OrthoDB" id="73375at2"/>
<gene>
    <name evidence="6" type="ORF">BCF53_102304</name>
</gene>
<accession>A0A4R3IA27</accession>
<dbReference type="InterPro" id="IPR043128">
    <property type="entry name" value="Rev_trsase/Diguanyl_cyclase"/>
</dbReference>
<comment type="caution">
    <text evidence="6">The sequence shown here is derived from an EMBL/GenBank/DDBJ whole genome shotgun (WGS) entry which is preliminary data.</text>
</comment>
<dbReference type="Gene3D" id="3.30.70.270">
    <property type="match status" value="1"/>
</dbReference>
<dbReference type="EMBL" id="SLZR01000002">
    <property type="protein sequence ID" value="TCS43278.1"/>
    <property type="molecule type" value="Genomic_DNA"/>
</dbReference>
<evidence type="ECO:0000313" key="6">
    <source>
        <dbReference type="EMBL" id="TCS43278.1"/>
    </source>
</evidence>
<dbReference type="Pfam" id="PF00990">
    <property type="entry name" value="GGDEF"/>
    <property type="match status" value="1"/>
</dbReference>
<evidence type="ECO:0000313" key="7">
    <source>
        <dbReference type="Proteomes" id="UP000295793"/>
    </source>
</evidence>
<dbReference type="SUPFAM" id="SSF55785">
    <property type="entry name" value="PYP-like sensor domain (PAS domain)"/>
    <property type="match status" value="2"/>
</dbReference>
<dbReference type="NCBIfam" id="TIGR00254">
    <property type="entry name" value="GGDEF"/>
    <property type="match status" value="1"/>
</dbReference>
<dbReference type="NCBIfam" id="TIGR00229">
    <property type="entry name" value="sensory_box"/>
    <property type="match status" value="2"/>
</dbReference>
<dbReference type="GO" id="GO:0006355">
    <property type="term" value="P:regulation of DNA-templated transcription"/>
    <property type="evidence" value="ECO:0007669"/>
    <property type="project" value="InterPro"/>
</dbReference>
<dbReference type="SMART" id="SM00091">
    <property type="entry name" value="PAS"/>
    <property type="match status" value="2"/>
</dbReference>
<feature type="domain" description="GGDEF" evidence="5">
    <location>
        <begin position="296"/>
        <end position="426"/>
    </location>
</feature>
<dbReference type="PANTHER" id="PTHR45138:SF9">
    <property type="entry name" value="DIGUANYLATE CYCLASE DGCM-RELATED"/>
    <property type="match status" value="1"/>
</dbReference>
<comment type="cofactor">
    <cofactor evidence="1">
        <name>Mg(2+)</name>
        <dbReference type="ChEBI" id="CHEBI:18420"/>
    </cofactor>
</comment>
<evidence type="ECO:0000256" key="2">
    <source>
        <dbReference type="ARBA" id="ARBA00012528"/>
    </source>
</evidence>
<dbReference type="FunFam" id="3.30.70.270:FF:000001">
    <property type="entry name" value="Diguanylate cyclase domain protein"/>
    <property type="match status" value="1"/>
</dbReference>
<dbReference type="CDD" id="cd00130">
    <property type="entry name" value="PAS"/>
    <property type="match status" value="2"/>
</dbReference>
<dbReference type="AlphaFoldDB" id="A0A4R3IA27"/>
<evidence type="ECO:0000259" key="5">
    <source>
        <dbReference type="PROSITE" id="PS50887"/>
    </source>
</evidence>
<dbReference type="GO" id="GO:0052621">
    <property type="term" value="F:diguanylate cyclase activity"/>
    <property type="evidence" value="ECO:0007669"/>
    <property type="project" value="UniProtKB-EC"/>
</dbReference>
<dbReference type="Pfam" id="PF08448">
    <property type="entry name" value="PAS_4"/>
    <property type="match status" value="1"/>
</dbReference>
<dbReference type="InterPro" id="IPR000160">
    <property type="entry name" value="GGDEF_dom"/>
</dbReference>
<dbReference type="SMART" id="SM00267">
    <property type="entry name" value="GGDEF"/>
    <property type="match status" value="1"/>
</dbReference>
<evidence type="ECO:0000256" key="3">
    <source>
        <dbReference type="ARBA" id="ARBA00034247"/>
    </source>
</evidence>
<dbReference type="PROSITE" id="PS50112">
    <property type="entry name" value="PAS"/>
    <property type="match status" value="1"/>
</dbReference>
<dbReference type="InterPro" id="IPR000014">
    <property type="entry name" value="PAS"/>
</dbReference>
<dbReference type="PANTHER" id="PTHR45138">
    <property type="entry name" value="REGULATORY COMPONENTS OF SENSORY TRANSDUCTION SYSTEM"/>
    <property type="match status" value="1"/>
</dbReference>
<dbReference type="InterPro" id="IPR013656">
    <property type="entry name" value="PAS_4"/>
</dbReference>
<dbReference type="InterPro" id="IPR035965">
    <property type="entry name" value="PAS-like_dom_sf"/>
</dbReference>
<dbReference type="InterPro" id="IPR050469">
    <property type="entry name" value="Diguanylate_Cyclase"/>
</dbReference>
<dbReference type="InterPro" id="IPR029787">
    <property type="entry name" value="Nucleotide_cyclase"/>
</dbReference>
<dbReference type="CDD" id="cd01949">
    <property type="entry name" value="GGDEF"/>
    <property type="match status" value="1"/>
</dbReference>
<organism evidence="6 7">
    <name type="scientific">Reinekea marinisedimentorum</name>
    <dbReference type="NCBI Taxonomy" id="230495"/>
    <lineage>
        <taxon>Bacteria</taxon>
        <taxon>Pseudomonadati</taxon>
        <taxon>Pseudomonadota</taxon>
        <taxon>Gammaproteobacteria</taxon>
        <taxon>Oceanospirillales</taxon>
        <taxon>Saccharospirillaceae</taxon>
        <taxon>Reinekea</taxon>
    </lineage>
</organism>
<dbReference type="SUPFAM" id="SSF55073">
    <property type="entry name" value="Nucleotide cyclase"/>
    <property type="match status" value="1"/>
</dbReference>
<dbReference type="Pfam" id="PF13426">
    <property type="entry name" value="PAS_9"/>
    <property type="match status" value="1"/>
</dbReference>
<dbReference type="Proteomes" id="UP000295793">
    <property type="component" value="Unassembled WGS sequence"/>
</dbReference>
<protein>
    <recommendedName>
        <fullName evidence="2">diguanylate cyclase</fullName>
        <ecNumber evidence="2">2.7.7.65</ecNumber>
    </recommendedName>
</protein>
<keyword evidence="7" id="KW-1185">Reference proteome</keyword>
<reference evidence="6 7" key="1">
    <citation type="submission" date="2019-03" db="EMBL/GenBank/DDBJ databases">
        <title>Genomic Encyclopedia of Archaeal and Bacterial Type Strains, Phase II (KMG-II): from individual species to whole genera.</title>
        <authorList>
            <person name="Goeker M."/>
        </authorList>
    </citation>
    <scope>NUCLEOTIDE SEQUENCE [LARGE SCALE GENOMIC DNA]</scope>
    <source>
        <strain evidence="6 7">DSM 15388</strain>
    </source>
</reference>
<evidence type="ECO:0000256" key="1">
    <source>
        <dbReference type="ARBA" id="ARBA00001946"/>
    </source>
</evidence>
<dbReference type="EC" id="2.7.7.65" evidence="2"/>
<comment type="catalytic activity">
    <reaction evidence="3">
        <text>2 GTP = 3',3'-c-di-GMP + 2 diphosphate</text>
        <dbReference type="Rhea" id="RHEA:24898"/>
        <dbReference type="ChEBI" id="CHEBI:33019"/>
        <dbReference type="ChEBI" id="CHEBI:37565"/>
        <dbReference type="ChEBI" id="CHEBI:58805"/>
        <dbReference type="EC" id="2.7.7.65"/>
    </reaction>
</comment>